<sequence length="189" mass="21877">MKVKILYCFVYLIIAALLTSCNKQKANPIATVNNYFEARTQGNFNALKKQVSDSITLISGDFIMPYSRESLYQQYKWDSVFQSKYNILKAVETNEKVIATVSQNCIRNAFLENNPLVYQLEISFKNGKIEKIKDLDYIDVNWNIWTSKKDSLVNWVAKNHPKLDGFVNDMSMMGAINYVKAIELYQKKN</sequence>
<comment type="caution">
    <text evidence="2">The sequence shown here is derived from an EMBL/GenBank/DDBJ whole genome shotgun (WGS) entry which is preliminary data.</text>
</comment>
<dbReference type="OrthoDB" id="1121874at2"/>
<evidence type="ECO:0000313" key="2">
    <source>
        <dbReference type="EMBL" id="TCK67783.1"/>
    </source>
</evidence>
<keyword evidence="3" id="KW-1185">Reference proteome</keyword>
<organism evidence="2 3">
    <name type="scientific">Winogradskyella wandonensis</name>
    <dbReference type="NCBI Taxonomy" id="1442586"/>
    <lineage>
        <taxon>Bacteria</taxon>
        <taxon>Pseudomonadati</taxon>
        <taxon>Bacteroidota</taxon>
        <taxon>Flavobacteriia</taxon>
        <taxon>Flavobacteriales</taxon>
        <taxon>Flavobacteriaceae</taxon>
        <taxon>Winogradskyella</taxon>
    </lineage>
</organism>
<dbReference type="PROSITE" id="PS51257">
    <property type="entry name" value="PROKAR_LIPOPROTEIN"/>
    <property type="match status" value="1"/>
</dbReference>
<proteinExistence type="predicted"/>
<dbReference type="AlphaFoldDB" id="A0A4R1KTA8"/>
<keyword evidence="1" id="KW-0732">Signal</keyword>
<gene>
    <name evidence="2" type="ORF">DFQ05_1564</name>
</gene>
<evidence type="ECO:0000313" key="3">
    <source>
        <dbReference type="Proteomes" id="UP000295714"/>
    </source>
</evidence>
<evidence type="ECO:0008006" key="4">
    <source>
        <dbReference type="Google" id="ProtNLM"/>
    </source>
</evidence>
<evidence type="ECO:0000256" key="1">
    <source>
        <dbReference type="SAM" id="SignalP"/>
    </source>
</evidence>
<accession>A0A4R1KTA8</accession>
<name>A0A4R1KTA8_9FLAO</name>
<dbReference type="Proteomes" id="UP000295714">
    <property type="component" value="Unassembled WGS sequence"/>
</dbReference>
<dbReference type="EMBL" id="SMGI01000002">
    <property type="protein sequence ID" value="TCK67783.1"/>
    <property type="molecule type" value="Genomic_DNA"/>
</dbReference>
<feature type="chain" id="PRO_5020594058" description="Nuclear transport factor 2 family protein" evidence="1">
    <location>
        <begin position="27"/>
        <end position="189"/>
    </location>
</feature>
<dbReference type="RefSeq" id="WP_132704818.1">
    <property type="nucleotide sequence ID" value="NZ_SMGI01000002.1"/>
</dbReference>
<reference evidence="2 3" key="1">
    <citation type="journal article" date="2015" name="Stand. Genomic Sci.">
        <title>Genomic Encyclopedia of Bacterial and Archaeal Type Strains, Phase III: the genomes of soil and plant-associated and newly described type strains.</title>
        <authorList>
            <person name="Whitman W.B."/>
            <person name="Woyke T."/>
            <person name="Klenk H.P."/>
            <person name="Zhou Y."/>
            <person name="Lilburn T.G."/>
            <person name="Beck B.J."/>
            <person name="De Vos P."/>
            <person name="Vandamme P."/>
            <person name="Eisen J.A."/>
            <person name="Garrity G."/>
            <person name="Hugenholtz P."/>
            <person name="Kyrpides N.C."/>
        </authorList>
    </citation>
    <scope>NUCLEOTIDE SEQUENCE [LARGE SCALE GENOMIC DNA]</scope>
    <source>
        <strain evidence="2 3">CECT 8445</strain>
    </source>
</reference>
<feature type="signal peptide" evidence="1">
    <location>
        <begin position="1"/>
        <end position="26"/>
    </location>
</feature>
<protein>
    <recommendedName>
        <fullName evidence="4">Nuclear transport factor 2 family protein</fullName>
    </recommendedName>
</protein>